<accession>A0A382X7V4</accession>
<dbReference type="GO" id="GO:0020037">
    <property type="term" value="F:heme binding"/>
    <property type="evidence" value="ECO:0007669"/>
    <property type="project" value="InterPro"/>
</dbReference>
<sequence>MKSFAALVLVTPAIIILHSGGTDSGTPPAQLPQGVVDSDYYDGGSPSSAKVELGRMLFFDKILSGNRNIACATCHHPDLGTTDGLALGLGEGPQG</sequence>
<evidence type="ECO:0000256" key="3">
    <source>
        <dbReference type="ARBA" id="ARBA00023004"/>
    </source>
</evidence>
<name>A0A382X7V4_9ZZZZ</name>
<protein>
    <recommendedName>
        <fullName evidence="4">Cytochrome c domain-containing protein</fullName>
    </recommendedName>
</protein>
<dbReference type="GO" id="GO:0009055">
    <property type="term" value="F:electron transfer activity"/>
    <property type="evidence" value="ECO:0007669"/>
    <property type="project" value="InterPro"/>
</dbReference>
<evidence type="ECO:0000259" key="4">
    <source>
        <dbReference type="PROSITE" id="PS51007"/>
    </source>
</evidence>
<feature type="non-terminal residue" evidence="5">
    <location>
        <position position="95"/>
    </location>
</feature>
<keyword evidence="2" id="KW-0479">Metal-binding</keyword>
<dbReference type="InterPro" id="IPR004852">
    <property type="entry name" value="Di-haem_cyt_c_peroxidsae"/>
</dbReference>
<dbReference type="EMBL" id="UINC01165717">
    <property type="protein sequence ID" value="SVD67267.1"/>
    <property type="molecule type" value="Genomic_DNA"/>
</dbReference>
<dbReference type="Gene3D" id="1.10.760.10">
    <property type="entry name" value="Cytochrome c-like domain"/>
    <property type="match status" value="1"/>
</dbReference>
<dbReference type="InterPro" id="IPR036909">
    <property type="entry name" value="Cyt_c-like_dom_sf"/>
</dbReference>
<dbReference type="SUPFAM" id="SSF46626">
    <property type="entry name" value="Cytochrome c"/>
    <property type="match status" value="1"/>
</dbReference>
<dbReference type="InterPro" id="IPR009056">
    <property type="entry name" value="Cyt_c-like_dom"/>
</dbReference>
<dbReference type="GO" id="GO:0016491">
    <property type="term" value="F:oxidoreductase activity"/>
    <property type="evidence" value="ECO:0007669"/>
    <property type="project" value="InterPro"/>
</dbReference>
<reference evidence="5" key="1">
    <citation type="submission" date="2018-05" db="EMBL/GenBank/DDBJ databases">
        <authorList>
            <person name="Lanie J.A."/>
            <person name="Ng W.-L."/>
            <person name="Kazmierczak K.M."/>
            <person name="Andrzejewski T.M."/>
            <person name="Davidsen T.M."/>
            <person name="Wayne K.J."/>
            <person name="Tettelin H."/>
            <person name="Glass J.I."/>
            <person name="Rusch D."/>
            <person name="Podicherti R."/>
            <person name="Tsui H.-C.T."/>
            <person name="Winkler M.E."/>
        </authorList>
    </citation>
    <scope>NUCLEOTIDE SEQUENCE</scope>
</reference>
<dbReference type="Pfam" id="PF03150">
    <property type="entry name" value="CCP_MauG"/>
    <property type="match status" value="1"/>
</dbReference>
<gene>
    <name evidence="5" type="ORF">METZ01_LOCUS420121</name>
</gene>
<dbReference type="GO" id="GO:0046872">
    <property type="term" value="F:metal ion binding"/>
    <property type="evidence" value="ECO:0007669"/>
    <property type="project" value="UniProtKB-KW"/>
</dbReference>
<keyword evidence="1" id="KW-0349">Heme</keyword>
<dbReference type="PROSITE" id="PS51007">
    <property type="entry name" value="CYTC"/>
    <property type="match status" value="1"/>
</dbReference>
<organism evidence="5">
    <name type="scientific">marine metagenome</name>
    <dbReference type="NCBI Taxonomy" id="408172"/>
    <lineage>
        <taxon>unclassified sequences</taxon>
        <taxon>metagenomes</taxon>
        <taxon>ecological metagenomes</taxon>
    </lineage>
</organism>
<proteinExistence type="predicted"/>
<feature type="domain" description="Cytochrome c" evidence="4">
    <location>
        <begin position="49"/>
        <end position="95"/>
    </location>
</feature>
<evidence type="ECO:0000256" key="2">
    <source>
        <dbReference type="ARBA" id="ARBA00022723"/>
    </source>
</evidence>
<keyword evidence="3" id="KW-0408">Iron</keyword>
<evidence type="ECO:0000313" key="5">
    <source>
        <dbReference type="EMBL" id="SVD67267.1"/>
    </source>
</evidence>
<evidence type="ECO:0000256" key="1">
    <source>
        <dbReference type="ARBA" id="ARBA00022617"/>
    </source>
</evidence>
<dbReference type="AlphaFoldDB" id="A0A382X7V4"/>